<keyword evidence="3" id="KW-0378">Hydrolase</keyword>
<dbReference type="InterPro" id="IPR033454">
    <property type="entry name" value="RecG_wedge"/>
</dbReference>
<dbReference type="Pfam" id="PF17191">
    <property type="entry name" value="RecG_wedge"/>
    <property type="match status" value="1"/>
</dbReference>
<organism evidence="10 11">
    <name type="scientific">candidate division WWE3 bacterium RIFCSPHIGHO2_02_FULL_38_14</name>
    <dbReference type="NCBI Taxonomy" id="1802620"/>
    <lineage>
        <taxon>Bacteria</taxon>
        <taxon>Katanobacteria</taxon>
    </lineage>
</organism>
<dbReference type="CDD" id="cd04488">
    <property type="entry name" value="RecG_wedge_OBF"/>
    <property type="match status" value="1"/>
</dbReference>
<feature type="non-terminal residue" evidence="10">
    <location>
        <position position="639"/>
    </location>
</feature>
<reference evidence="10 11" key="1">
    <citation type="journal article" date="2016" name="Nat. Commun.">
        <title>Thousands of microbial genomes shed light on interconnected biogeochemical processes in an aquifer system.</title>
        <authorList>
            <person name="Anantharaman K."/>
            <person name="Brown C.T."/>
            <person name="Hug L.A."/>
            <person name="Sharon I."/>
            <person name="Castelle C.J."/>
            <person name="Probst A.J."/>
            <person name="Thomas B.C."/>
            <person name="Singh A."/>
            <person name="Wilkins M.J."/>
            <person name="Karaoz U."/>
            <person name="Brodie E.L."/>
            <person name="Williams K.H."/>
            <person name="Hubbard S.S."/>
            <person name="Banfield J.F."/>
        </authorList>
    </citation>
    <scope>NUCLEOTIDE SEQUENCE [LARGE SCALE GENOMIC DNA]</scope>
</reference>
<feature type="domain" description="Helicase ATP-binding" evidence="8">
    <location>
        <begin position="273"/>
        <end position="444"/>
    </location>
</feature>
<dbReference type="GO" id="GO:0006281">
    <property type="term" value="P:DNA repair"/>
    <property type="evidence" value="ECO:0007669"/>
    <property type="project" value="UniProtKB-KW"/>
</dbReference>
<keyword evidence="1" id="KW-0547">Nucleotide-binding</keyword>
<evidence type="ECO:0000256" key="2">
    <source>
        <dbReference type="ARBA" id="ARBA00022763"/>
    </source>
</evidence>
<protein>
    <submittedName>
        <fullName evidence="10">Uncharacterized protein</fullName>
    </submittedName>
</protein>
<dbReference type="EMBL" id="MEVD01000014">
    <property type="protein sequence ID" value="OGC53474.1"/>
    <property type="molecule type" value="Genomic_DNA"/>
</dbReference>
<dbReference type="InterPro" id="IPR047112">
    <property type="entry name" value="RecG/Mfd"/>
</dbReference>
<keyword evidence="6" id="KW-0238">DNA-binding</keyword>
<evidence type="ECO:0000256" key="5">
    <source>
        <dbReference type="ARBA" id="ARBA00022840"/>
    </source>
</evidence>
<evidence type="ECO:0000256" key="4">
    <source>
        <dbReference type="ARBA" id="ARBA00022806"/>
    </source>
</evidence>
<comment type="caution">
    <text evidence="10">The sequence shown here is derived from an EMBL/GenBank/DDBJ whole genome shotgun (WGS) entry which is preliminary data.</text>
</comment>
<dbReference type="InterPro" id="IPR014001">
    <property type="entry name" value="Helicase_ATP-bd"/>
</dbReference>
<sequence length="639" mass="72448">MLDLNKPVGALAKIGPRYQYLLKKLEINTLTDLIYHLPFRYEDFSNVKKISDILEGETVTIEAILDRIDNIYTKYGKKLTKAKVGDKSGFLDVIWFNQHYIKTVMEVGEKYNFSGKVGWFGKKLTLINPEFEIIKNDTLNTKRLVPIYPETLGVSSKWLRTRINDILSLMAPIEEYLPETLILNNNLMEINQALKIIHFPKNLEEAAKARSRFEFEELFMEMLKTEIRKIQWNQKALSHEIKIKYSEIQDFISRLPFTLTDAQNEALKEILDDLQKPHPMNRLLEGDVGTGKTVVAVIAAYAVHSNGLKTVYMAPTEILAQQHFETFQKFLEPLGIKVKSVMGGAGNTLKSRKSTNQSAGEQTQNFDIAIGTHALLENKNGFENVGLVIIDEQHRFGVEQRAQLVFLSHDSKNNLKPHLLSMTATPIPRTLALTLYGDLSISTLKTSPQKNKKIITKVIPEKLRQKAYEWIKNKNESTFIVCPLILESEAESMENIKAAENEFKTLSSTVFANQKIGLLHGRMKSKEKKEAVEKFKNGETKILVSTPVIEVGIDVPEASIMVIESAERYGLASLHQLRGRVGRGGQPGYCLVFMSNNSRAGYSRLKKLEEINEGIKLAEIDMKMRGHGDIYGTMQHGFK</sequence>
<evidence type="ECO:0000313" key="11">
    <source>
        <dbReference type="Proteomes" id="UP000178127"/>
    </source>
</evidence>
<feature type="domain" description="Helicase C-terminal" evidence="9">
    <location>
        <begin position="463"/>
        <end position="628"/>
    </location>
</feature>
<dbReference type="AlphaFoldDB" id="A0A1F4V8K0"/>
<dbReference type="InterPro" id="IPR027417">
    <property type="entry name" value="P-loop_NTPase"/>
</dbReference>
<dbReference type="PROSITE" id="PS51194">
    <property type="entry name" value="HELICASE_CTER"/>
    <property type="match status" value="1"/>
</dbReference>
<dbReference type="Pfam" id="PF00271">
    <property type="entry name" value="Helicase_C"/>
    <property type="match status" value="1"/>
</dbReference>
<dbReference type="SUPFAM" id="SSF50249">
    <property type="entry name" value="Nucleic acid-binding proteins"/>
    <property type="match status" value="1"/>
</dbReference>
<evidence type="ECO:0000256" key="1">
    <source>
        <dbReference type="ARBA" id="ARBA00022741"/>
    </source>
</evidence>
<keyword evidence="5" id="KW-0067">ATP-binding</keyword>
<dbReference type="PANTHER" id="PTHR47964">
    <property type="entry name" value="ATP-DEPENDENT DNA HELICASE HOMOLOG RECG, CHLOROPLASTIC"/>
    <property type="match status" value="1"/>
</dbReference>
<proteinExistence type="predicted"/>
<dbReference type="GO" id="GO:0003677">
    <property type="term" value="F:DNA binding"/>
    <property type="evidence" value="ECO:0007669"/>
    <property type="project" value="UniProtKB-KW"/>
</dbReference>
<dbReference type="Proteomes" id="UP000178127">
    <property type="component" value="Unassembled WGS sequence"/>
</dbReference>
<dbReference type="GO" id="GO:0003678">
    <property type="term" value="F:DNA helicase activity"/>
    <property type="evidence" value="ECO:0007669"/>
    <property type="project" value="TreeGrafter"/>
</dbReference>
<name>A0A1F4V8K0_UNCKA</name>
<dbReference type="PANTHER" id="PTHR47964:SF1">
    <property type="entry name" value="ATP-DEPENDENT DNA HELICASE HOMOLOG RECG, CHLOROPLASTIC"/>
    <property type="match status" value="1"/>
</dbReference>
<evidence type="ECO:0000259" key="8">
    <source>
        <dbReference type="PROSITE" id="PS51192"/>
    </source>
</evidence>
<dbReference type="InterPro" id="IPR001650">
    <property type="entry name" value="Helicase_C-like"/>
</dbReference>
<evidence type="ECO:0000259" key="9">
    <source>
        <dbReference type="PROSITE" id="PS51194"/>
    </source>
</evidence>
<dbReference type="SUPFAM" id="SSF52540">
    <property type="entry name" value="P-loop containing nucleoside triphosphate hydrolases"/>
    <property type="match status" value="2"/>
</dbReference>
<dbReference type="Pfam" id="PF00270">
    <property type="entry name" value="DEAD"/>
    <property type="match status" value="1"/>
</dbReference>
<evidence type="ECO:0000256" key="6">
    <source>
        <dbReference type="ARBA" id="ARBA00023125"/>
    </source>
</evidence>
<evidence type="ECO:0000256" key="3">
    <source>
        <dbReference type="ARBA" id="ARBA00022801"/>
    </source>
</evidence>
<keyword evidence="2" id="KW-0227">DNA damage</keyword>
<dbReference type="InterPro" id="IPR012340">
    <property type="entry name" value="NA-bd_OB-fold"/>
</dbReference>
<evidence type="ECO:0000313" key="10">
    <source>
        <dbReference type="EMBL" id="OGC53474.1"/>
    </source>
</evidence>
<dbReference type="PROSITE" id="PS51192">
    <property type="entry name" value="HELICASE_ATP_BIND_1"/>
    <property type="match status" value="1"/>
</dbReference>
<dbReference type="Gene3D" id="2.40.50.140">
    <property type="entry name" value="Nucleic acid-binding proteins"/>
    <property type="match status" value="1"/>
</dbReference>
<evidence type="ECO:0000256" key="7">
    <source>
        <dbReference type="ARBA" id="ARBA00023204"/>
    </source>
</evidence>
<keyword evidence="7" id="KW-0234">DNA repair</keyword>
<dbReference type="GO" id="GO:0016787">
    <property type="term" value="F:hydrolase activity"/>
    <property type="evidence" value="ECO:0007669"/>
    <property type="project" value="UniProtKB-KW"/>
</dbReference>
<dbReference type="SMART" id="SM00490">
    <property type="entry name" value="HELICc"/>
    <property type="match status" value="1"/>
</dbReference>
<dbReference type="Gene3D" id="3.40.50.300">
    <property type="entry name" value="P-loop containing nucleotide triphosphate hydrolases"/>
    <property type="match status" value="2"/>
</dbReference>
<dbReference type="GO" id="GO:0005524">
    <property type="term" value="F:ATP binding"/>
    <property type="evidence" value="ECO:0007669"/>
    <property type="project" value="UniProtKB-KW"/>
</dbReference>
<dbReference type="SMART" id="SM00487">
    <property type="entry name" value="DEXDc"/>
    <property type="match status" value="1"/>
</dbReference>
<dbReference type="STRING" id="1802620.A3D91_00400"/>
<dbReference type="NCBIfam" id="NF008168">
    <property type="entry name" value="PRK10917.2-2"/>
    <property type="match status" value="1"/>
</dbReference>
<keyword evidence="4" id="KW-0347">Helicase</keyword>
<dbReference type="InterPro" id="IPR011545">
    <property type="entry name" value="DEAD/DEAH_box_helicase_dom"/>
</dbReference>
<accession>A0A1F4V8K0</accession>
<gene>
    <name evidence="10" type="ORF">A3D91_00400</name>
</gene>